<sequence>MEGLHRPPAQPAGQPLPAPSVDPPLQPLPLRRHLRAAVPLPQHHDGRLLACRPPRARGPPDRGPNRRPPRPAPQGQRRHLPPQSPHYAAISDETSPPTVALFISGQMLWNIAYAKPGDEHWALIDESGWNLLPNQRVIRDGQQLRSIRYLSVVTRRGRIYFATFQGNLLRLRLHPKPRLVPIVKDQSDMVWDNVAGVLYENVISYLVEPEDTHNGRMLMVRYHQTLGHLSAQEQRRIKRRKKNNILIKQLINDRPRRYKWQVLEVFEVDLLSKRLVPVEDIGHRSLFVGMWHAFPSLPTSCPPSATSRTIVLSQSLCISSKIGAQNPLILGGPTPA</sequence>
<organism evidence="3 4">
    <name type="scientific">Leersia perrieri</name>
    <dbReference type="NCBI Taxonomy" id="77586"/>
    <lineage>
        <taxon>Eukaryota</taxon>
        <taxon>Viridiplantae</taxon>
        <taxon>Streptophyta</taxon>
        <taxon>Embryophyta</taxon>
        <taxon>Tracheophyta</taxon>
        <taxon>Spermatophyta</taxon>
        <taxon>Magnoliopsida</taxon>
        <taxon>Liliopsida</taxon>
        <taxon>Poales</taxon>
        <taxon>Poaceae</taxon>
        <taxon>BOP clade</taxon>
        <taxon>Oryzoideae</taxon>
        <taxon>Oryzeae</taxon>
        <taxon>Oryzinae</taxon>
        <taxon>Leersia</taxon>
    </lineage>
</organism>
<evidence type="ECO:0000259" key="2">
    <source>
        <dbReference type="Pfam" id="PF03478"/>
    </source>
</evidence>
<evidence type="ECO:0000256" key="1">
    <source>
        <dbReference type="SAM" id="MobiDB-lite"/>
    </source>
</evidence>
<name>A0A0D9XI86_9ORYZ</name>
<evidence type="ECO:0000313" key="4">
    <source>
        <dbReference type="Proteomes" id="UP000032180"/>
    </source>
</evidence>
<evidence type="ECO:0000313" key="3">
    <source>
        <dbReference type="EnsemblPlants" id="LPERR10G03100.1"/>
    </source>
</evidence>
<feature type="compositionally biased region" description="Pro residues" evidence="1">
    <location>
        <begin position="8"/>
        <end position="27"/>
    </location>
</feature>
<dbReference type="Pfam" id="PF03478">
    <property type="entry name" value="Beta-prop_KIB1-4"/>
    <property type="match status" value="1"/>
</dbReference>
<accession>A0A0D9XI86</accession>
<reference evidence="3 4" key="1">
    <citation type="submission" date="2012-08" db="EMBL/GenBank/DDBJ databases">
        <title>Oryza genome evolution.</title>
        <authorList>
            <person name="Wing R.A."/>
        </authorList>
    </citation>
    <scope>NUCLEOTIDE SEQUENCE</scope>
</reference>
<keyword evidence="4" id="KW-1185">Reference proteome</keyword>
<feature type="domain" description="KIB1-4 beta-propeller" evidence="2">
    <location>
        <begin position="87"/>
        <end position="296"/>
    </location>
</feature>
<dbReference type="EnsemblPlants" id="LPERR10G03100.1">
    <property type="protein sequence ID" value="LPERR10G03100.1"/>
    <property type="gene ID" value="LPERR10G03100"/>
</dbReference>
<dbReference type="AlphaFoldDB" id="A0A0D9XI86"/>
<protein>
    <recommendedName>
        <fullName evidence="2">KIB1-4 beta-propeller domain-containing protein</fullName>
    </recommendedName>
</protein>
<dbReference type="InterPro" id="IPR005174">
    <property type="entry name" value="KIB1-4_b-propeller"/>
</dbReference>
<dbReference type="eggNOG" id="ENOG502R51D">
    <property type="taxonomic scope" value="Eukaryota"/>
</dbReference>
<feature type="region of interest" description="Disordered" evidence="1">
    <location>
        <begin position="1"/>
        <end position="91"/>
    </location>
</feature>
<dbReference type="Proteomes" id="UP000032180">
    <property type="component" value="Chromosome 10"/>
</dbReference>
<reference evidence="3" key="3">
    <citation type="submission" date="2015-04" db="UniProtKB">
        <authorList>
            <consortium name="EnsemblPlants"/>
        </authorList>
    </citation>
    <scope>IDENTIFICATION</scope>
</reference>
<dbReference type="HOGENOM" id="CLU_827323_0_0_1"/>
<dbReference type="STRING" id="77586.A0A0D9XI86"/>
<dbReference type="PANTHER" id="PTHR33165">
    <property type="entry name" value="F-BOX DOMAIN CONTAINING PROTEIN-LIKE-RELATED"/>
    <property type="match status" value="1"/>
</dbReference>
<dbReference type="Gramene" id="LPERR10G03100.1">
    <property type="protein sequence ID" value="LPERR10G03100.1"/>
    <property type="gene ID" value="LPERR10G03100"/>
</dbReference>
<reference evidence="4" key="2">
    <citation type="submission" date="2013-12" db="EMBL/GenBank/DDBJ databases">
        <authorList>
            <person name="Yu Y."/>
            <person name="Lee S."/>
            <person name="de Baynast K."/>
            <person name="Wissotski M."/>
            <person name="Liu L."/>
            <person name="Talag J."/>
            <person name="Goicoechea J."/>
            <person name="Angelova A."/>
            <person name="Jetty R."/>
            <person name="Kudrna D."/>
            <person name="Golser W."/>
            <person name="Rivera L."/>
            <person name="Zhang J."/>
            <person name="Wing R."/>
        </authorList>
    </citation>
    <scope>NUCLEOTIDE SEQUENCE</scope>
</reference>
<proteinExistence type="predicted"/>
<dbReference type="PANTHER" id="PTHR33165:SF58">
    <property type="entry name" value="OS05G0123400 PROTEIN"/>
    <property type="match status" value="1"/>
</dbReference>